<dbReference type="CDD" id="cd01949">
    <property type="entry name" value="GGDEF"/>
    <property type="match status" value="1"/>
</dbReference>
<dbReference type="AlphaFoldDB" id="A0A6G3ZY10"/>
<protein>
    <submittedName>
        <fullName evidence="4">EAL domain-containing protein</fullName>
    </submittedName>
</protein>
<organism evidence="4">
    <name type="scientific">Paenibacillus sp. SYP-B3998</name>
    <dbReference type="NCBI Taxonomy" id="2678564"/>
    <lineage>
        <taxon>Bacteria</taxon>
        <taxon>Bacillati</taxon>
        <taxon>Bacillota</taxon>
        <taxon>Bacilli</taxon>
        <taxon>Bacillales</taxon>
        <taxon>Paenibacillaceae</taxon>
        <taxon>Paenibacillus</taxon>
    </lineage>
</organism>
<dbReference type="PANTHER" id="PTHR44757:SF2">
    <property type="entry name" value="BIOFILM ARCHITECTURE MAINTENANCE PROTEIN MBAA"/>
    <property type="match status" value="1"/>
</dbReference>
<dbReference type="PROSITE" id="PS50887">
    <property type="entry name" value="GGDEF"/>
    <property type="match status" value="1"/>
</dbReference>
<keyword evidence="1" id="KW-0472">Membrane</keyword>
<reference evidence="4" key="1">
    <citation type="submission" date="2020-02" db="EMBL/GenBank/DDBJ databases">
        <authorList>
            <person name="Shen X.-R."/>
            <person name="Zhang Y.-X."/>
        </authorList>
    </citation>
    <scope>NUCLEOTIDE SEQUENCE</scope>
    <source>
        <strain evidence="4">SYP-B3998</strain>
    </source>
</reference>
<keyword evidence="1" id="KW-0812">Transmembrane</keyword>
<dbReference type="RefSeq" id="WP_163946960.1">
    <property type="nucleotide sequence ID" value="NZ_JAAIKC010000004.1"/>
</dbReference>
<dbReference type="PROSITE" id="PS50883">
    <property type="entry name" value="EAL"/>
    <property type="match status" value="1"/>
</dbReference>
<feature type="transmembrane region" description="Helical" evidence="1">
    <location>
        <begin position="37"/>
        <end position="55"/>
    </location>
</feature>
<dbReference type="EMBL" id="JAAIKC010000004">
    <property type="protein sequence ID" value="NEW06938.1"/>
    <property type="molecule type" value="Genomic_DNA"/>
</dbReference>
<dbReference type="InterPro" id="IPR052155">
    <property type="entry name" value="Biofilm_reg_signaling"/>
</dbReference>
<dbReference type="SMART" id="SM00267">
    <property type="entry name" value="GGDEF"/>
    <property type="match status" value="1"/>
</dbReference>
<keyword evidence="1" id="KW-1133">Transmembrane helix</keyword>
<dbReference type="InterPro" id="IPR000160">
    <property type="entry name" value="GGDEF_dom"/>
</dbReference>
<dbReference type="InterPro" id="IPR029787">
    <property type="entry name" value="Nucleotide_cyclase"/>
</dbReference>
<sequence>MMTMTVIILLYFIPVSVLFILGIEVYRKNPYHQLNQIAAIVLFLMAVQFVGTYLVRYAALFYERGMVVWLFYFPSFLLMGVMLHFVMRLTGRFRTLPKWQLLAICYGPIFIFLGSLLFCPFPWLSVKFVNDGFWKYESASVGLRYIMLGARVYTMVTCIMLAVAGFRYVKKYDLNTKRKQIRVILLGVLLSSLWSVAFLFEKRPFFLPESFNYPDLGMFSLLWFALFLRFAVLKYDFLPSIDRTYQLLYDLSPLSILIINQEGMIKDINPQAAQLFEQSPQELLLRHVGQVLLIYESDIESLDDDYGEEPYPILQGNYTLETSSGARKHVRVESKDMKVQGELLQYVALIEVAKGKIAEERVCYLAYHDRLTGLPNKVFFENQLEMHLAKPNPDPFAIMRLEVYGFEHLNEKVGSLIGDLVLQHVAEQLRKYSPLQAVISRLSENTFALMVPEMVDRMQISILGSRVIEGLKEPFLYERRSLQATVSMGIALMPEHGQRAEQLMQVTDIALNQAKQQGENQVIIYEASVRCEDERQFQMNYGVRKGLEKGEFVLHYQPLIHMRSGEIIGVEALIRWVRPGIGFLSPDQFIVQAEETDSIVDIGYWVLNTVCEQLQGWIMEGLPPLMMSVNCSARQLLDLNFPKQLAETIQRTNLNPSLLCLEITENTAMMENENVLKACEEIMRLGVKLSIDDLGSRYASLMLLKRLSIHSIKIDRSFVKNIVQDEQDQTLIQGIISLSRELGNQVIAKGVEKFEQWELLSTLGCDEVQGYFLSRPLEAQELLRFMKQKGVTA</sequence>
<dbReference type="Gene3D" id="3.30.450.20">
    <property type="entry name" value="PAS domain"/>
    <property type="match status" value="1"/>
</dbReference>
<dbReference type="InterPro" id="IPR043128">
    <property type="entry name" value="Rev_trsase/Diguanyl_cyclase"/>
</dbReference>
<feature type="domain" description="EAL" evidence="2">
    <location>
        <begin position="536"/>
        <end position="790"/>
    </location>
</feature>
<dbReference type="PANTHER" id="PTHR44757">
    <property type="entry name" value="DIGUANYLATE CYCLASE DGCP"/>
    <property type="match status" value="1"/>
</dbReference>
<dbReference type="InterPro" id="IPR000014">
    <property type="entry name" value="PAS"/>
</dbReference>
<evidence type="ECO:0000256" key="1">
    <source>
        <dbReference type="SAM" id="Phobius"/>
    </source>
</evidence>
<feature type="transmembrane region" description="Helical" evidence="1">
    <location>
        <begin position="6"/>
        <end position="25"/>
    </location>
</feature>
<dbReference type="SUPFAM" id="SSF55073">
    <property type="entry name" value="Nucleotide cyclase"/>
    <property type="match status" value="1"/>
</dbReference>
<comment type="caution">
    <text evidence="4">The sequence shown here is derived from an EMBL/GenBank/DDBJ whole genome shotgun (WGS) entry which is preliminary data.</text>
</comment>
<dbReference type="InterPro" id="IPR035919">
    <property type="entry name" value="EAL_sf"/>
</dbReference>
<gene>
    <name evidence="4" type="ORF">GK047_13085</name>
</gene>
<dbReference type="InterPro" id="IPR001633">
    <property type="entry name" value="EAL_dom"/>
</dbReference>
<dbReference type="SMART" id="SM00052">
    <property type="entry name" value="EAL"/>
    <property type="match status" value="1"/>
</dbReference>
<dbReference type="SMART" id="SM00091">
    <property type="entry name" value="PAS"/>
    <property type="match status" value="1"/>
</dbReference>
<dbReference type="InterPro" id="IPR035965">
    <property type="entry name" value="PAS-like_dom_sf"/>
</dbReference>
<name>A0A6G3ZY10_9BACL</name>
<dbReference type="CDD" id="cd00130">
    <property type="entry name" value="PAS"/>
    <property type="match status" value="1"/>
</dbReference>
<feature type="transmembrane region" description="Helical" evidence="1">
    <location>
        <begin position="143"/>
        <end position="169"/>
    </location>
</feature>
<dbReference type="CDD" id="cd01948">
    <property type="entry name" value="EAL"/>
    <property type="match status" value="1"/>
</dbReference>
<feature type="transmembrane region" description="Helical" evidence="1">
    <location>
        <begin position="99"/>
        <end position="123"/>
    </location>
</feature>
<dbReference type="Pfam" id="PF00990">
    <property type="entry name" value="GGDEF"/>
    <property type="match status" value="1"/>
</dbReference>
<feature type="transmembrane region" description="Helical" evidence="1">
    <location>
        <begin position="67"/>
        <end position="87"/>
    </location>
</feature>
<evidence type="ECO:0000259" key="2">
    <source>
        <dbReference type="PROSITE" id="PS50883"/>
    </source>
</evidence>
<accession>A0A6G3ZY10</accession>
<feature type="transmembrane region" description="Helical" evidence="1">
    <location>
        <begin position="181"/>
        <end position="200"/>
    </location>
</feature>
<dbReference type="Pfam" id="PF00563">
    <property type="entry name" value="EAL"/>
    <property type="match status" value="1"/>
</dbReference>
<dbReference type="SUPFAM" id="SSF141868">
    <property type="entry name" value="EAL domain-like"/>
    <property type="match status" value="1"/>
</dbReference>
<feature type="domain" description="GGDEF" evidence="3">
    <location>
        <begin position="394"/>
        <end position="527"/>
    </location>
</feature>
<dbReference type="Gene3D" id="3.30.70.270">
    <property type="match status" value="1"/>
</dbReference>
<dbReference type="NCBIfam" id="TIGR00254">
    <property type="entry name" value="GGDEF"/>
    <property type="match status" value="1"/>
</dbReference>
<dbReference type="SUPFAM" id="SSF55785">
    <property type="entry name" value="PYP-like sensor domain (PAS domain)"/>
    <property type="match status" value="1"/>
</dbReference>
<evidence type="ECO:0000313" key="4">
    <source>
        <dbReference type="EMBL" id="NEW06938.1"/>
    </source>
</evidence>
<evidence type="ECO:0000259" key="3">
    <source>
        <dbReference type="PROSITE" id="PS50887"/>
    </source>
</evidence>
<proteinExistence type="predicted"/>
<dbReference type="Gene3D" id="3.20.20.450">
    <property type="entry name" value="EAL domain"/>
    <property type="match status" value="1"/>
</dbReference>